<evidence type="ECO:0000313" key="3">
    <source>
        <dbReference type="EMBL" id="EOW83408.1"/>
    </source>
</evidence>
<evidence type="ECO:0000313" key="5">
    <source>
        <dbReference type="Proteomes" id="UP000014160"/>
    </source>
</evidence>
<evidence type="ECO:0000313" key="4">
    <source>
        <dbReference type="Proteomes" id="UP000013750"/>
    </source>
</evidence>
<gene>
    <name evidence="3" type="ORF">I592_02735</name>
    <name evidence="2" type="ORF">UKC_01232</name>
</gene>
<dbReference type="Proteomes" id="UP000013750">
    <property type="component" value="Unassembled WGS sequence"/>
</dbReference>
<dbReference type="GO" id="GO:0016747">
    <property type="term" value="F:acyltransferase activity, transferring groups other than amino-acyl groups"/>
    <property type="evidence" value="ECO:0007669"/>
    <property type="project" value="InterPro"/>
</dbReference>
<dbReference type="Gene3D" id="3.40.630.30">
    <property type="match status" value="1"/>
</dbReference>
<dbReference type="HOGENOM" id="CLU_013985_3_1_9"/>
<dbReference type="EMBL" id="ASWH01000001">
    <property type="protein sequence ID" value="EOW83408.1"/>
    <property type="molecule type" value="Genomic_DNA"/>
</dbReference>
<comment type="caution">
    <text evidence="2">The sequence shown here is derived from an EMBL/GenBank/DDBJ whole genome shotgun (WGS) entry which is preliminary data.</text>
</comment>
<reference evidence="2 4" key="1">
    <citation type="submission" date="2013-02" db="EMBL/GenBank/DDBJ databases">
        <title>The Genome Sequence of Enterococcus gilvus ATCC BAA-350.</title>
        <authorList>
            <consortium name="The Broad Institute Genome Sequencing Platform"/>
            <consortium name="The Broad Institute Genome Sequencing Center for Infectious Disease"/>
            <person name="Earl A.M."/>
            <person name="Gilmore M.S."/>
            <person name="Lebreton F."/>
            <person name="Walker B."/>
            <person name="Young S.K."/>
            <person name="Zeng Q."/>
            <person name="Gargeya S."/>
            <person name="Fitzgerald M."/>
            <person name="Haas B."/>
            <person name="Abouelleil A."/>
            <person name="Alvarado L."/>
            <person name="Arachchi H.M."/>
            <person name="Berlin A.M."/>
            <person name="Chapman S.B."/>
            <person name="Dewar J."/>
            <person name="Goldberg J."/>
            <person name="Griggs A."/>
            <person name="Gujja S."/>
            <person name="Hansen M."/>
            <person name="Howarth C."/>
            <person name="Imamovic A."/>
            <person name="Larimer J."/>
            <person name="McCowan C."/>
            <person name="Murphy C."/>
            <person name="Neiman D."/>
            <person name="Pearson M."/>
            <person name="Priest M."/>
            <person name="Roberts A."/>
            <person name="Saif S."/>
            <person name="Shea T."/>
            <person name="Sisk P."/>
            <person name="Sykes S."/>
            <person name="Wortman J."/>
            <person name="Nusbaum C."/>
            <person name="Birren B."/>
        </authorList>
    </citation>
    <scope>NUCLEOTIDE SEQUENCE [LARGE SCALE GENOMIC DNA]</scope>
    <source>
        <strain evidence="2 4">ATCC BAA-350</strain>
    </source>
</reference>
<dbReference type="PATRIC" id="fig|1158614.3.peg.1238"/>
<dbReference type="EMBL" id="AJDQ01000006">
    <property type="protein sequence ID" value="EOI57018.1"/>
    <property type="molecule type" value="Genomic_DNA"/>
</dbReference>
<dbReference type="RefSeq" id="WP_010779651.1">
    <property type="nucleotide sequence ID" value="NZ_ASWH01000001.1"/>
</dbReference>
<proteinExistence type="predicted"/>
<dbReference type="Proteomes" id="UP000014160">
    <property type="component" value="Unassembled WGS sequence"/>
</dbReference>
<feature type="domain" description="N-acetyltransferase" evidence="1">
    <location>
        <begin position="7"/>
        <end position="164"/>
    </location>
</feature>
<dbReference type="SUPFAM" id="SSF55729">
    <property type="entry name" value="Acyl-CoA N-acyltransferases (Nat)"/>
    <property type="match status" value="1"/>
</dbReference>
<dbReference type="InterPro" id="IPR000182">
    <property type="entry name" value="GNAT_dom"/>
</dbReference>
<dbReference type="PANTHER" id="PTHR43792:SF1">
    <property type="entry name" value="N-ACETYLTRANSFERASE DOMAIN-CONTAINING PROTEIN"/>
    <property type="match status" value="1"/>
</dbReference>
<name>R2XR69_9ENTE</name>
<dbReference type="Pfam" id="PF13302">
    <property type="entry name" value="Acetyltransf_3"/>
    <property type="match status" value="1"/>
</dbReference>
<dbReference type="PANTHER" id="PTHR43792">
    <property type="entry name" value="GNAT FAMILY, PUTATIVE (AFU_ORTHOLOGUE AFUA_3G00765)-RELATED-RELATED"/>
    <property type="match status" value="1"/>
</dbReference>
<reference evidence="3 5" key="2">
    <citation type="submission" date="2013-03" db="EMBL/GenBank/DDBJ databases">
        <title>The Genome Sequence of Enterococcus gilvus ATCC BAA-350 (PacBio/Illumina hybrid assembly).</title>
        <authorList>
            <consortium name="The Broad Institute Genomics Platform"/>
            <consortium name="The Broad Institute Genome Sequencing Center for Infectious Disease"/>
            <person name="Earl A."/>
            <person name="Russ C."/>
            <person name="Gilmore M."/>
            <person name="Surin D."/>
            <person name="Walker B."/>
            <person name="Young S."/>
            <person name="Zeng Q."/>
            <person name="Gargeya S."/>
            <person name="Fitzgerald M."/>
            <person name="Haas B."/>
            <person name="Abouelleil A."/>
            <person name="Allen A.W."/>
            <person name="Alvarado L."/>
            <person name="Arachchi H.M."/>
            <person name="Berlin A.M."/>
            <person name="Chapman S.B."/>
            <person name="Gainer-Dewar J."/>
            <person name="Goldberg J."/>
            <person name="Griggs A."/>
            <person name="Gujja S."/>
            <person name="Hansen M."/>
            <person name="Howarth C."/>
            <person name="Imamovic A."/>
            <person name="Ireland A."/>
            <person name="Larimer J."/>
            <person name="McCowan C."/>
            <person name="Murphy C."/>
            <person name="Pearson M."/>
            <person name="Poon T.W."/>
            <person name="Priest M."/>
            <person name="Roberts A."/>
            <person name="Saif S."/>
            <person name="Shea T."/>
            <person name="Sisk P."/>
            <person name="Sykes S."/>
            <person name="Wortman J."/>
            <person name="Nusbaum C."/>
            <person name="Birren B."/>
        </authorList>
    </citation>
    <scope>NUCLEOTIDE SEQUENCE [LARGE SCALE GENOMIC DNA]</scope>
    <source>
        <strain evidence="3 5">ATCC BAA-350</strain>
    </source>
</reference>
<dbReference type="PROSITE" id="PS51186">
    <property type="entry name" value="GNAT"/>
    <property type="match status" value="1"/>
</dbReference>
<accession>R2XR69</accession>
<sequence>MIETERLYFRELQQTDKEALSAILQDEQTMYAYEGAFDDKEVQNWLDKQLSNYRRDGFGLWAVCLKDTGELIGQCGLTWQEVAGTPVLEIGYLFRRAFWHKGYAIEAARACKEYAFTHIKAEEVYSIIRDTNSASQKVAKRNGMVRCGEIVKHYRGVAMPHDVYRIKNGAA</sequence>
<evidence type="ECO:0000313" key="2">
    <source>
        <dbReference type="EMBL" id="EOI57018.1"/>
    </source>
</evidence>
<protein>
    <recommendedName>
        <fullName evidence="1">N-acetyltransferase domain-containing protein</fullName>
    </recommendedName>
</protein>
<dbReference type="eggNOG" id="COG1670">
    <property type="taxonomic scope" value="Bacteria"/>
</dbReference>
<organism evidence="2 4">
    <name type="scientific">Enterococcus gilvus ATCC BAA-350</name>
    <dbReference type="NCBI Taxonomy" id="1158614"/>
    <lineage>
        <taxon>Bacteria</taxon>
        <taxon>Bacillati</taxon>
        <taxon>Bacillota</taxon>
        <taxon>Bacilli</taxon>
        <taxon>Lactobacillales</taxon>
        <taxon>Enterococcaceae</taxon>
        <taxon>Enterococcus</taxon>
    </lineage>
</organism>
<keyword evidence="5" id="KW-1185">Reference proteome</keyword>
<dbReference type="InterPro" id="IPR016181">
    <property type="entry name" value="Acyl_CoA_acyltransferase"/>
</dbReference>
<dbReference type="AlphaFoldDB" id="R2XR69"/>
<dbReference type="InterPro" id="IPR051531">
    <property type="entry name" value="N-acetyltransferase"/>
</dbReference>
<evidence type="ECO:0000259" key="1">
    <source>
        <dbReference type="PROSITE" id="PS51186"/>
    </source>
</evidence>